<dbReference type="Gene3D" id="1.10.510.10">
    <property type="entry name" value="Transferase(Phosphotransferase) domain 1"/>
    <property type="match status" value="1"/>
</dbReference>
<gene>
    <name evidence="8" type="ORF">DN745_06145</name>
</gene>
<sequence>MRRMLAPPSSGAWTPRVIPRVLGSVLTEVSEVTEFFGPHMIFKSETILSQIPVLLQAGTGIDIAAGAKQGGGWDIVSNVLIGFMVLAAVVLVGYFAVKIYRARAATASPKRVEPIDSLARATRARVKKALARGDYEVAGDILAHAGMHREAADAYADADAFEKAARSFQVQGDTQKAIHYYKRAGDFEMTARLYVESGEHRAAAAEFLQAKNYAAAAAQYEASKDPQRAAENYEKVRQFRSAAINYEQCDEPLKAAECYAAYFEAHWDDAPDATGGADPKLIEAARRAGELWQEAGQADLAADIYYRAGLLAEGAECLRANRDFARAADWFLEAGQSLKAAEALEESGDLERAAKMRAEAALKGGDRRAAAEMLAQAGEVERAADIFEGIGEFEQAAALFETLGEHVRAADLYQKVEQHGLEARCAELAGLTSRAADAYRRAGDVESEIRLRIQQGDYFRAGRLLFEHRRFVEALEVLAKIDSANPIYLRALELAGDIYQAQGRYERAFSRYKSALGQREVDAATLPLVYKMAHALEEEKDLSGAMEHYNKIVEVDPNFEDAVARLNGIRKRLRRGSMVNATASGLFVGSGDGDGALQSRYEIIDEVARGGMGIVYKARDTVLGRIVAFKILGENLKDNQVAVKYFLREARAAAALSHSNIVTIYDAGEQEGEYYMAMEFVEGTTLKQLVQRKGALAEKQVRYVLDYCCQALEYAHSKGVVHRDIKSGNVMLTVDKALKIMDFGLAKFLREYQNNHTQQVGTPFYMSPEQIIGKDLDFRSDLYSLGCTVFECATGKVPFYKGDLSYHHLHTEPPKPRSLNAAISPELEQIILKLLVKNPDQRYQSAGEVLTALKKI</sequence>
<feature type="transmembrane region" description="Helical" evidence="6">
    <location>
        <begin position="75"/>
        <end position="97"/>
    </location>
</feature>
<keyword evidence="3" id="KW-0418">Kinase</keyword>
<evidence type="ECO:0000313" key="8">
    <source>
        <dbReference type="EMBL" id="AWV88943.1"/>
    </source>
</evidence>
<dbReference type="Pfam" id="PF00069">
    <property type="entry name" value="Pkinase"/>
    <property type="match status" value="1"/>
</dbReference>
<dbReference type="EMBL" id="CP030032">
    <property type="protein sequence ID" value="AWV88943.1"/>
    <property type="molecule type" value="Genomic_DNA"/>
</dbReference>
<keyword evidence="1" id="KW-0808">Transferase</keyword>
<dbReference type="PANTHER" id="PTHR43289:SF6">
    <property type="entry name" value="SERINE_THREONINE-PROTEIN KINASE NEKL-3"/>
    <property type="match status" value="1"/>
</dbReference>
<dbReference type="InterPro" id="IPR008271">
    <property type="entry name" value="Ser/Thr_kinase_AS"/>
</dbReference>
<dbReference type="Gene3D" id="1.25.40.10">
    <property type="entry name" value="Tetratricopeptide repeat domain"/>
    <property type="match status" value="3"/>
</dbReference>
<keyword evidence="6" id="KW-0472">Membrane</keyword>
<dbReference type="InterPro" id="IPR019734">
    <property type="entry name" value="TPR_rpt"/>
</dbReference>
<evidence type="ECO:0000256" key="3">
    <source>
        <dbReference type="ARBA" id="ARBA00022777"/>
    </source>
</evidence>
<proteinExistence type="predicted"/>
<evidence type="ECO:0000256" key="2">
    <source>
        <dbReference type="ARBA" id="ARBA00022741"/>
    </source>
</evidence>
<dbReference type="InterPro" id="IPR011990">
    <property type="entry name" value="TPR-like_helical_dom_sf"/>
</dbReference>
<dbReference type="SMART" id="SM00028">
    <property type="entry name" value="TPR"/>
    <property type="match status" value="3"/>
</dbReference>
<dbReference type="InterPro" id="IPR000719">
    <property type="entry name" value="Prot_kinase_dom"/>
</dbReference>
<dbReference type="Gene3D" id="3.30.200.20">
    <property type="entry name" value="Phosphorylase Kinase, domain 1"/>
    <property type="match status" value="1"/>
</dbReference>
<keyword evidence="6" id="KW-1133">Transmembrane helix</keyword>
<keyword evidence="5" id="KW-0802">TPR repeat</keyword>
<evidence type="ECO:0000256" key="1">
    <source>
        <dbReference type="ARBA" id="ARBA00022679"/>
    </source>
</evidence>
<feature type="domain" description="Protein kinase" evidence="7">
    <location>
        <begin position="601"/>
        <end position="856"/>
    </location>
</feature>
<evidence type="ECO:0000256" key="6">
    <source>
        <dbReference type="SAM" id="Phobius"/>
    </source>
</evidence>
<keyword evidence="2" id="KW-0547">Nucleotide-binding</keyword>
<evidence type="ECO:0000313" key="9">
    <source>
        <dbReference type="Proteomes" id="UP000249799"/>
    </source>
</evidence>
<dbReference type="Proteomes" id="UP000249799">
    <property type="component" value="Chromosome"/>
</dbReference>
<name>A0A2Z4FJ33_9DELT</name>
<dbReference type="PANTHER" id="PTHR43289">
    <property type="entry name" value="MITOGEN-ACTIVATED PROTEIN KINASE KINASE KINASE 20-RELATED"/>
    <property type="match status" value="1"/>
</dbReference>
<feature type="repeat" description="TPR" evidence="5">
    <location>
        <begin position="526"/>
        <end position="559"/>
    </location>
</feature>
<dbReference type="GO" id="GO:0005524">
    <property type="term" value="F:ATP binding"/>
    <property type="evidence" value="ECO:0007669"/>
    <property type="project" value="UniProtKB-KW"/>
</dbReference>
<dbReference type="SUPFAM" id="SSF56112">
    <property type="entry name" value="Protein kinase-like (PK-like)"/>
    <property type="match status" value="1"/>
</dbReference>
<dbReference type="KEGG" id="bsed:DN745_06145"/>
<keyword evidence="4" id="KW-0067">ATP-binding</keyword>
<dbReference type="PROSITE" id="PS50011">
    <property type="entry name" value="PROTEIN_KINASE_DOM"/>
    <property type="match status" value="1"/>
</dbReference>
<dbReference type="GO" id="GO:0004674">
    <property type="term" value="F:protein serine/threonine kinase activity"/>
    <property type="evidence" value="ECO:0007669"/>
    <property type="project" value="TreeGrafter"/>
</dbReference>
<dbReference type="PROSITE" id="PS50005">
    <property type="entry name" value="TPR"/>
    <property type="match status" value="1"/>
</dbReference>
<dbReference type="OrthoDB" id="9801841at2"/>
<keyword evidence="9" id="KW-1185">Reference proteome</keyword>
<evidence type="ECO:0000256" key="4">
    <source>
        <dbReference type="ARBA" id="ARBA00022840"/>
    </source>
</evidence>
<reference evidence="8 9" key="1">
    <citation type="submission" date="2018-06" db="EMBL/GenBank/DDBJ databases">
        <title>Lujinxingia sediminis gen. nov. sp. nov., a new facultative anaerobic member of the class Deltaproteobacteria, and proposal of Lujinxingaceae fam. nov.</title>
        <authorList>
            <person name="Guo L.-Y."/>
            <person name="Li C.-M."/>
            <person name="Wang S."/>
            <person name="Du Z.-J."/>
        </authorList>
    </citation>
    <scope>NUCLEOTIDE SEQUENCE [LARGE SCALE GENOMIC DNA]</scope>
    <source>
        <strain evidence="8 9">FA350</strain>
    </source>
</reference>
<protein>
    <recommendedName>
        <fullName evidence="7">Protein kinase domain-containing protein</fullName>
    </recommendedName>
</protein>
<organism evidence="8 9">
    <name type="scientific">Bradymonas sediminis</name>
    <dbReference type="NCBI Taxonomy" id="1548548"/>
    <lineage>
        <taxon>Bacteria</taxon>
        <taxon>Deltaproteobacteria</taxon>
        <taxon>Bradymonadales</taxon>
        <taxon>Bradymonadaceae</taxon>
        <taxon>Bradymonas</taxon>
    </lineage>
</organism>
<dbReference type="AlphaFoldDB" id="A0A2Z4FJ33"/>
<evidence type="ECO:0000259" key="7">
    <source>
        <dbReference type="PROSITE" id="PS50011"/>
    </source>
</evidence>
<dbReference type="SMART" id="SM00220">
    <property type="entry name" value="S_TKc"/>
    <property type="match status" value="1"/>
</dbReference>
<dbReference type="SUPFAM" id="SSF48452">
    <property type="entry name" value="TPR-like"/>
    <property type="match status" value="1"/>
</dbReference>
<keyword evidence="6" id="KW-0812">Transmembrane</keyword>
<accession>A0A2Z4FJ33</accession>
<dbReference type="CDD" id="cd14014">
    <property type="entry name" value="STKc_PknB_like"/>
    <property type="match status" value="1"/>
</dbReference>
<evidence type="ECO:0000256" key="5">
    <source>
        <dbReference type="PROSITE-ProRule" id="PRU00339"/>
    </source>
</evidence>
<dbReference type="InterPro" id="IPR011009">
    <property type="entry name" value="Kinase-like_dom_sf"/>
</dbReference>
<dbReference type="PROSITE" id="PS00108">
    <property type="entry name" value="PROTEIN_KINASE_ST"/>
    <property type="match status" value="1"/>
</dbReference>